<keyword evidence="2" id="KW-0150">Chloroplast</keyword>
<reference evidence="2" key="1">
    <citation type="journal article" date="2017" name="J. Phycol.">
        <title>Analysis of chloroplast genomes and a supermatrix inform reclassification of the Rhodomelaceae (Rhodophyta).</title>
        <authorList>
            <person name="Diaz-Tapia P."/>
            <person name="Maggs C.A."/>
            <person name="West J.A."/>
            <person name="Verbruggen H."/>
        </authorList>
    </citation>
    <scope>NUCLEOTIDE SEQUENCE</scope>
    <source>
        <strain evidence="2">JW3660</strain>
    </source>
</reference>
<keyword evidence="1" id="KW-1133">Transmembrane helix</keyword>
<evidence type="ECO:0000313" key="2">
    <source>
        <dbReference type="EMBL" id="ARW61647.1"/>
    </source>
</evidence>
<proteinExistence type="predicted"/>
<organism evidence="2">
    <name type="scientific">Bostrychia moritziana</name>
    <name type="common">Red alga</name>
    <name type="synonym">Polysiphonia moritziana</name>
    <dbReference type="NCBI Taxonomy" id="103713"/>
    <lineage>
        <taxon>Eukaryota</taxon>
        <taxon>Rhodophyta</taxon>
        <taxon>Florideophyceae</taxon>
        <taxon>Rhodymeniophycidae</taxon>
        <taxon>Ceramiales</taxon>
        <taxon>Rhodomelaceae</taxon>
        <taxon>Bostrychia</taxon>
    </lineage>
</organism>
<feature type="transmembrane region" description="Helical" evidence="1">
    <location>
        <begin position="24"/>
        <end position="42"/>
    </location>
</feature>
<name>A0A1Z1M6C6_BOSMO</name>
<feature type="transmembrane region" description="Helical" evidence="1">
    <location>
        <begin position="143"/>
        <end position="163"/>
    </location>
</feature>
<feature type="transmembrane region" description="Helical" evidence="1">
    <location>
        <begin position="71"/>
        <end position="90"/>
    </location>
</feature>
<feature type="transmembrane region" description="Helical" evidence="1">
    <location>
        <begin position="48"/>
        <end position="64"/>
    </location>
</feature>
<dbReference type="RefSeq" id="YP_009393085.1">
    <property type="nucleotide sequence ID" value="NC_035266.1"/>
</dbReference>
<sequence>MFFLYYHKYFFSPKTFLHQIDSKIKISMVFFIIFFLPYFHLIKYYTNLYIFFIFFLIILSVFFTNSIVRNYILGSIHIFILSYIISLVYFTSINNTHLTNICNKKIYFPYFIKFFSLKENLKVIPLVQFKYYTLLLPKYIEKLFFFNIISIIYLKILFTATKIQQITNSFMYLIKKICKCANINYKSYLLVISFCFQLLHIFFDDINKLNTSINLKFNTIQIKNIFKIHQLYYMIIFVYLANIIEKINLFASNLWIRNLNFKNFTYLINII</sequence>
<gene>
    <name evidence="2" type="primary">ConsOrf4</name>
</gene>
<geneLocation type="chloroplast" evidence="2"/>
<accession>A0A1Z1M6C6</accession>
<evidence type="ECO:0000256" key="1">
    <source>
        <dbReference type="SAM" id="Phobius"/>
    </source>
</evidence>
<keyword evidence="1" id="KW-0472">Membrane</keyword>
<keyword evidence="2" id="KW-0934">Plastid</keyword>
<feature type="transmembrane region" description="Helical" evidence="1">
    <location>
        <begin position="183"/>
        <end position="203"/>
    </location>
</feature>
<dbReference type="EMBL" id="MF101419">
    <property type="protein sequence ID" value="ARW61647.1"/>
    <property type="molecule type" value="Genomic_DNA"/>
</dbReference>
<feature type="transmembrane region" description="Helical" evidence="1">
    <location>
        <begin position="231"/>
        <end position="256"/>
    </location>
</feature>
<dbReference type="AlphaFoldDB" id="A0A1Z1M6C6"/>
<dbReference type="GeneID" id="33354728"/>
<keyword evidence="1" id="KW-0812">Transmembrane</keyword>
<protein>
    <submittedName>
        <fullName evidence="2">Uncharacterized protein</fullName>
    </submittedName>
</protein>